<evidence type="ECO:0000256" key="3">
    <source>
        <dbReference type="ARBA" id="ARBA00022618"/>
    </source>
</evidence>
<dbReference type="RefSeq" id="WP_190205756.1">
    <property type="nucleotide sequence ID" value="NZ_BNBI01000008.1"/>
</dbReference>
<accession>A0A919ALC7</accession>
<keyword evidence="6" id="KW-0131">Cell cycle</keyword>
<dbReference type="GO" id="GO:0030435">
    <property type="term" value="P:sporulation resulting in formation of a cellular spore"/>
    <property type="evidence" value="ECO:0007669"/>
    <property type="project" value="UniProtKB-KW"/>
</dbReference>
<sequence length="154" mass="17576">MGTQESGNERGRTAGGFRPVHRMRVRRLFTSSGPAWQTCSLRYDPDAPYSVLVALHQLWRAPVRWELSRDLLAQAAHGPRGAGTYRIWPSRRSFASSRPRLYFSFQTPAERVTFEADRAEVLDWLDGTFARVPRGTESDRLDWDGLEGKLLGRL</sequence>
<gene>
    <name evidence="7" type="ORF">GCM10018772_40560</name>
</gene>
<dbReference type="AlphaFoldDB" id="A0A919ALC7"/>
<comment type="caution">
    <text evidence="7">The sequence shown here is derived from an EMBL/GenBank/DDBJ whole genome shotgun (WGS) entry which is preliminary data.</text>
</comment>
<proteinExistence type="inferred from homology"/>
<evidence type="ECO:0000313" key="8">
    <source>
        <dbReference type="Proteomes" id="UP000630718"/>
    </source>
</evidence>
<protein>
    <recommendedName>
        <fullName evidence="9">SsgA family sporulation/cell division regulator</fullName>
    </recommendedName>
</protein>
<evidence type="ECO:0008006" key="9">
    <source>
        <dbReference type="Google" id="ProtNLM"/>
    </source>
</evidence>
<keyword evidence="5" id="KW-0717">Septation</keyword>
<dbReference type="Proteomes" id="UP000630718">
    <property type="component" value="Unassembled WGS sequence"/>
</dbReference>
<organism evidence="7 8">
    <name type="scientific">Streptomyces fumanus</name>
    <dbReference type="NCBI Taxonomy" id="67302"/>
    <lineage>
        <taxon>Bacteria</taxon>
        <taxon>Bacillati</taxon>
        <taxon>Actinomycetota</taxon>
        <taxon>Actinomycetes</taxon>
        <taxon>Kitasatosporales</taxon>
        <taxon>Streptomycetaceae</taxon>
        <taxon>Streptomyces</taxon>
    </lineage>
</organism>
<evidence type="ECO:0000256" key="1">
    <source>
        <dbReference type="ARBA" id="ARBA00004431"/>
    </source>
</evidence>
<reference evidence="7" key="2">
    <citation type="submission" date="2020-09" db="EMBL/GenBank/DDBJ databases">
        <authorList>
            <person name="Sun Q."/>
            <person name="Ohkuma M."/>
        </authorList>
    </citation>
    <scope>NUCLEOTIDE SEQUENCE</scope>
    <source>
        <strain evidence="7">JCM 4477</strain>
    </source>
</reference>
<evidence type="ECO:0000313" key="7">
    <source>
        <dbReference type="EMBL" id="GHF11360.1"/>
    </source>
</evidence>
<dbReference type="GO" id="GO:0030428">
    <property type="term" value="C:cell septum"/>
    <property type="evidence" value="ECO:0007669"/>
    <property type="project" value="UniProtKB-SubCell"/>
</dbReference>
<dbReference type="InterPro" id="IPR006776">
    <property type="entry name" value="SsgB"/>
</dbReference>
<dbReference type="EMBL" id="BNBI01000008">
    <property type="protein sequence ID" value="GHF11360.1"/>
    <property type="molecule type" value="Genomic_DNA"/>
</dbReference>
<dbReference type="GO" id="GO:0000917">
    <property type="term" value="P:division septum assembly"/>
    <property type="evidence" value="ECO:0007669"/>
    <property type="project" value="UniProtKB-KW"/>
</dbReference>
<name>A0A919ALC7_9ACTN</name>
<comment type="subcellular location">
    <subcellularLocation>
        <location evidence="1">Cell septum</location>
    </subcellularLocation>
</comment>
<evidence type="ECO:0000256" key="4">
    <source>
        <dbReference type="ARBA" id="ARBA00022969"/>
    </source>
</evidence>
<evidence type="ECO:0000256" key="6">
    <source>
        <dbReference type="ARBA" id="ARBA00023306"/>
    </source>
</evidence>
<dbReference type="Pfam" id="PF04686">
    <property type="entry name" value="SsgA"/>
    <property type="match status" value="1"/>
</dbReference>
<keyword evidence="3" id="KW-0132">Cell division</keyword>
<keyword evidence="4" id="KW-0749">Sporulation</keyword>
<evidence type="ECO:0000256" key="5">
    <source>
        <dbReference type="ARBA" id="ARBA00023210"/>
    </source>
</evidence>
<dbReference type="Gene3D" id="2.30.31.20">
    <property type="entry name" value="Sporulation-specific cell division protein SsgB"/>
    <property type="match status" value="1"/>
</dbReference>
<keyword evidence="8" id="KW-1185">Reference proteome</keyword>
<reference evidence="7" key="1">
    <citation type="journal article" date="2014" name="Int. J. Syst. Evol. Microbiol.">
        <title>Complete genome sequence of Corynebacterium casei LMG S-19264T (=DSM 44701T), isolated from a smear-ripened cheese.</title>
        <authorList>
            <consortium name="US DOE Joint Genome Institute (JGI-PGF)"/>
            <person name="Walter F."/>
            <person name="Albersmeier A."/>
            <person name="Kalinowski J."/>
            <person name="Ruckert C."/>
        </authorList>
    </citation>
    <scope>NUCLEOTIDE SEQUENCE</scope>
    <source>
        <strain evidence="7">JCM 4477</strain>
    </source>
</reference>
<comment type="similarity">
    <text evidence="2">Belongs to the SsgA family.</text>
</comment>
<dbReference type="InterPro" id="IPR038658">
    <property type="entry name" value="SsgB_sf"/>
</dbReference>
<evidence type="ECO:0000256" key="2">
    <source>
        <dbReference type="ARBA" id="ARBA00009323"/>
    </source>
</evidence>